<dbReference type="InterPro" id="IPR036561">
    <property type="entry name" value="MAM33_sf"/>
</dbReference>
<dbReference type="OMA" id="FLPKGYQ"/>
<evidence type="ECO:0000313" key="1">
    <source>
        <dbReference type="EMBL" id="KAH9325714.1"/>
    </source>
</evidence>
<protein>
    <submittedName>
        <fullName evidence="1">Uncharacterized protein</fullName>
    </submittedName>
</protein>
<dbReference type="GO" id="GO:0005759">
    <property type="term" value="C:mitochondrial matrix"/>
    <property type="evidence" value="ECO:0007669"/>
    <property type="project" value="InterPro"/>
</dbReference>
<dbReference type="Proteomes" id="UP000824469">
    <property type="component" value="Unassembled WGS sequence"/>
</dbReference>
<feature type="non-terminal residue" evidence="1">
    <location>
        <position position="114"/>
    </location>
</feature>
<dbReference type="InterPro" id="IPR003428">
    <property type="entry name" value="MAM33"/>
</dbReference>
<sequence length="114" mass="12761">KINPPEPFVVIKGSLNTDGPVLFRYFNQEEIKVSVLRLANLGQTDDQDDSDEENINQLFLIVVITKGGEGLALQFLCDLYPDAMGIQSISLKDTKDISNRTIFLPKGYQGPDFR</sequence>
<dbReference type="SUPFAM" id="SSF54529">
    <property type="entry name" value="Mitochondrial glycoprotein MAM33-like"/>
    <property type="match status" value="1"/>
</dbReference>
<dbReference type="Pfam" id="PF02330">
    <property type="entry name" value="MAM33"/>
    <property type="match status" value="1"/>
</dbReference>
<reference evidence="1 2" key="1">
    <citation type="journal article" date="2021" name="Nat. Plants">
        <title>The Taxus genome provides insights into paclitaxel biosynthesis.</title>
        <authorList>
            <person name="Xiong X."/>
            <person name="Gou J."/>
            <person name="Liao Q."/>
            <person name="Li Y."/>
            <person name="Zhou Q."/>
            <person name="Bi G."/>
            <person name="Li C."/>
            <person name="Du R."/>
            <person name="Wang X."/>
            <person name="Sun T."/>
            <person name="Guo L."/>
            <person name="Liang H."/>
            <person name="Lu P."/>
            <person name="Wu Y."/>
            <person name="Zhang Z."/>
            <person name="Ro D.K."/>
            <person name="Shang Y."/>
            <person name="Huang S."/>
            <person name="Yan J."/>
        </authorList>
    </citation>
    <scope>NUCLEOTIDE SEQUENCE [LARGE SCALE GENOMIC DNA]</scope>
    <source>
        <strain evidence="1">Ta-2019</strain>
    </source>
</reference>
<dbReference type="AlphaFoldDB" id="A0AA38LIX3"/>
<evidence type="ECO:0000313" key="2">
    <source>
        <dbReference type="Proteomes" id="UP000824469"/>
    </source>
</evidence>
<comment type="caution">
    <text evidence="1">The sequence shown here is derived from an EMBL/GenBank/DDBJ whole genome shotgun (WGS) entry which is preliminary data.</text>
</comment>
<organism evidence="1 2">
    <name type="scientific">Taxus chinensis</name>
    <name type="common">Chinese yew</name>
    <name type="synonym">Taxus wallichiana var. chinensis</name>
    <dbReference type="NCBI Taxonomy" id="29808"/>
    <lineage>
        <taxon>Eukaryota</taxon>
        <taxon>Viridiplantae</taxon>
        <taxon>Streptophyta</taxon>
        <taxon>Embryophyta</taxon>
        <taxon>Tracheophyta</taxon>
        <taxon>Spermatophyta</taxon>
        <taxon>Pinopsida</taxon>
        <taxon>Pinidae</taxon>
        <taxon>Conifers II</taxon>
        <taxon>Cupressales</taxon>
        <taxon>Taxaceae</taxon>
        <taxon>Taxus</taxon>
    </lineage>
</organism>
<keyword evidence="2" id="KW-1185">Reference proteome</keyword>
<feature type="non-terminal residue" evidence="1">
    <location>
        <position position="1"/>
    </location>
</feature>
<dbReference type="Gene3D" id="3.10.280.10">
    <property type="entry name" value="Mitochondrial glycoprotein"/>
    <property type="match status" value="1"/>
</dbReference>
<proteinExistence type="predicted"/>
<gene>
    <name evidence="1" type="ORF">KI387_005892</name>
</gene>
<accession>A0AA38LIX3</accession>
<name>A0AA38LIX3_TAXCH</name>
<dbReference type="EMBL" id="JAHRHJ020000002">
    <property type="protein sequence ID" value="KAH9325714.1"/>
    <property type="molecule type" value="Genomic_DNA"/>
</dbReference>